<evidence type="ECO:0000313" key="3">
    <source>
        <dbReference type="Proteomes" id="UP001174909"/>
    </source>
</evidence>
<sequence length="478" mass="53127">MATDESRIIVSGDETIENVLTEKYFLDLMKDVADENKVEKVAICLRVPQPILSNLKRRFHDTPLLATKVLMAWRDNLTCDTVAEAVEELADTFTAVDLARKSTQVQKLNGSGSATLLAQVHSTPDYYSESTMTDGVVKHQSPDGSPIASPNTIEPPLAQRIKRKCTAATCGWTICYSTLGLLVVSALVAVATVKNTPKTRNSISPPSVGANDTVELSFSLSTVWLKTLSLSIDQDCTGVAYTYRGKCSDLYPTARVCYKQSQYSEAAHRVNYLLPGSYFNFTVGAGYDCQTDIWITWNPELLYKTNYSGYSCENPPPQTKCLHPPAERSERVVPVTEAGYYSTYVSPPPQSPCFLNYERYICSYNVTRLKEVASAVTQEPIRSDLVSVDLLYRPYSFTQVCTVLHVEKDGTHCRSYNGGALSVETERRQDVLLFPGLLLCLAVVVLVAVALSHITTCVVRRRRQSVRPLYQRLHDTHV</sequence>
<dbReference type="AlphaFoldDB" id="A0AA35XBS4"/>
<proteinExistence type="predicted"/>
<keyword evidence="1" id="KW-0812">Transmembrane</keyword>
<evidence type="ECO:0008006" key="4">
    <source>
        <dbReference type="Google" id="ProtNLM"/>
    </source>
</evidence>
<feature type="transmembrane region" description="Helical" evidence="1">
    <location>
        <begin position="171"/>
        <end position="193"/>
    </location>
</feature>
<dbReference type="Proteomes" id="UP001174909">
    <property type="component" value="Unassembled WGS sequence"/>
</dbReference>
<comment type="caution">
    <text evidence="2">The sequence shown here is derived from an EMBL/GenBank/DDBJ whole genome shotgun (WGS) entry which is preliminary data.</text>
</comment>
<organism evidence="2 3">
    <name type="scientific">Geodia barretti</name>
    <name type="common">Barrett's horny sponge</name>
    <dbReference type="NCBI Taxonomy" id="519541"/>
    <lineage>
        <taxon>Eukaryota</taxon>
        <taxon>Metazoa</taxon>
        <taxon>Porifera</taxon>
        <taxon>Demospongiae</taxon>
        <taxon>Heteroscleromorpha</taxon>
        <taxon>Tetractinellida</taxon>
        <taxon>Astrophorina</taxon>
        <taxon>Geodiidae</taxon>
        <taxon>Geodia</taxon>
    </lineage>
</organism>
<gene>
    <name evidence="2" type="ORF">GBAR_LOCUS25792</name>
</gene>
<evidence type="ECO:0000313" key="2">
    <source>
        <dbReference type="EMBL" id="CAI8046631.1"/>
    </source>
</evidence>
<feature type="transmembrane region" description="Helical" evidence="1">
    <location>
        <begin position="431"/>
        <end position="454"/>
    </location>
</feature>
<keyword evidence="1" id="KW-1133">Transmembrane helix</keyword>
<keyword evidence="1" id="KW-0472">Membrane</keyword>
<keyword evidence="3" id="KW-1185">Reference proteome</keyword>
<accession>A0AA35XBS4</accession>
<protein>
    <recommendedName>
        <fullName evidence="4">Death domain-containing protein</fullName>
    </recommendedName>
</protein>
<name>A0AA35XBS4_GEOBA</name>
<evidence type="ECO:0000256" key="1">
    <source>
        <dbReference type="SAM" id="Phobius"/>
    </source>
</evidence>
<dbReference type="EMBL" id="CASHTH010003578">
    <property type="protein sequence ID" value="CAI8046631.1"/>
    <property type="molecule type" value="Genomic_DNA"/>
</dbReference>
<reference evidence="2" key="1">
    <citation type="submission" date="2023-03" db="EMBL/GenBank/DDBJ databases">
        <authorList>
            <person name="Steffen K."/>
            <person name="Cardenas P."/>
        </authorList>
    </citation>
    <scope>NUCLEOTIDE SEQUENCE</scope>
</reference>